<protein>
    <submittedName>
        <fullName evidence="1">Uncharacterized protein</fullName>
    </submittedName>
</protein>
<dbReference type="KEGG" id="amus:LMH87_002970"/>
<organism evidence="1 2">
    <name type="scientific">Akanthomyces muscarius</name>
    <name type="common">Entomopathogenic fungus</name>
    <name type="synonym">Lecanicillium muscarium</name>
    <dbReference type="NCBI Taxonomy" id="2231603"/>
    <lineage>
        <taxon>Eukaryota</taxon>
        <taxon>Fungi</taxon>
        <taxon>Dikarya</taxon>
        <taxon>Ascomycota</taxon>
        <taxon>Pezizomycotina</taxon>
        <taxon>Sordariomycetes</taxon>
        <taxon>Hypocreomycetidae</taxon>
        <taxon>Hypocreales</taxon>
        <taxon>Cordycipitaceae</taxon>
        <taxon>Akanthomyces</taxon>
    </lineage>
</organism>
<dbReference type="Gene3D" id="3.90.180.10">
    <property type="entry name" value="Medium-chain alcohol dehydrogenases, catalytic domain"/>
    <property type="match status" value="1"/>
</dbReference>
<dbReference type="AlphaFoldDB" id="A0A9W8Q9F3"/>
<name>A0A9W8Q9F3_AKAMU</name>
<dbReference type="GeneID" id="80890129"/>
<accession>A0A9W8Q9F3</accession>
<evidence type="ECO:0000313" key="2">
    <source>
        <dbReference type="Proteomes" id="UP001144673"/>
    </source>
</evidence>
<dbReference type="EMBL" id="JAJHUN010000010">
    <property type="protein sequence ID" value="KAJ4148505.1"/>
    <property type="molecule type" value="Genomic_DNA"/>
</dbReference>
<dbReference type="RefSeq" id="XP_056051446.1">
    <property type="nucleotide sequence ID" value="XM_056194516.1"/>
</dbReference>
<evidence type="ECO:0000313" key="1">
    <source>
        <dbReference type="EMBL" id="KAJ4148505.1"/>
    </source>
</evidence>
<dbReference type="Proteomes" id="UP001144673">
    <property type="component" value="Chromosome 3"/>
</dbReference>
<gene>
    <name evidence="1" type="ORF">LMH87_002970</name>
</gene>
<dbReference type="Gene3D" id="3.40.50.720">
    <property type="entry name" value="NAD(P)-binding Rossmann-like Domain"/>
    <property type="match status" value="1"/>
</dbReference>
<comment type="caution">
    <text evidence="1">The sequence shown here is derived from an EMBL/GenBank/DDBJ whole genome shotgun (WGS) entry which is preliminary data.</text>
</comment>
<keyword evidence="2" id="KW-1185">Reference proteome</keyword>
<reference evidence="1" key="1">
    <citation type="journal article" date="2023" name="Access Microbiol">
        <title>De-novo genome assembly for Akanthomyces muscarius, a biocontrol agent of insect agricultural pests.</title>
        <authorList>
            <person name="Erdos Z."/>
            <person name="Studholme D.J."/>
            <person name="Raymond B."/>
            <person name="Sharma M."/>
        </authorList>
    </citation>
    <scope>NUCLEOTIDE SEQUENCE</scope>
    <source>
        <strain evidence="1">Ve6</strain>
    </source>
</reference>
<sequence length="166" mass="18419">MFGGRVALDGEYAREASAADRALGANIFAAAQTLLDNGRIKPHPVRVLADSWAGVIQVCVVVWNMVSRPALSSHGRYSPNASEDRMVVDGWAGRSVLQLLSDHVAINPYSWNAERGAMSIGNFLSDIPGTGGEYQKEQTPAMCALEYMLGFRFYYDWAHRLYWLVY</sequence>
<proteinExistence type="predicted"/>